<evidence type="ECO:0000259" key="11">
    <source>
        <dbReference type="PROSITE" id="PS51635"/>
    </source>
</evidence>
<keyword evidence="1" id="KW-0479">Metal-binding</keyword>
<reference evidence="12" key="2">
    <citation type="submission" date="2023-05" db="EMBL/GenBank/DDBJ databases">
        <authorList>
            <consortium name="Lawrence Berkeley National Laboratory"/>
            <person name="Steindorff A."/>
            <person name="Hensen N."/>
            <person name="Bonometti L."/>
            <person name="Westerberg I."/>
            <person name="Brannstrom I.O."/>
            <person name="Guillou S."/>
            <person name="Cros-Aarteil S."/>
            <person name="Calhoun S."/>
            <person name="Haridas S."/>
            <person name="Kuo A."/>
            <person name="Mondo S."/>
            <person name="Pangilinan J."/>
            <person name="Riley R."/>
            <person name="Labutti K."/>
            <person name="Andreopoulos B."/>
            <person name="Lipzen A."/>
            <person name="Chen C."/>
            <person name="Yanf M."/>
            <person name="Daum C."/>
            <person name="Ng V."/>
            <person name="Clum A."/>
            <person name="Ohm R."/>
            <person name="Martin F."/>
            <person name="Silar P."/>
            <person name="Natvig D."/>
            <person name="Lalanne C."/>
            <person name="Gautier V."/>
            <person name="Ament-Velasquez S.L."/>
            <person name="Kruys A."/>
            <person name="Hutchinson M.I."/>
            <person name="Powell A.J."/>
            <person name="Barry K."/>
            <person name="Miller A.N."/>
            <person name="Grigoriev I.V."/>
            <person name="Debuchy R."/>
            <person name="Gladieux P."/>
            <person name="Thoren M.H."/>
            <person name="Johannesson H."/>
        </authorList>
    </citation>
    <scope>NUCLEOTIDE SEQUENCE</scope>
    <source>
        <strain evidence="12">PSN243</strain>
    </source>
</reference>
<dbReference type="PANTHER" id="PTHR24185:SF1">
    <property type="entry name" value="CALCIUM-INDEPENDENT PHOSPHOLIPASE A2-GAMMA"/>
    <property type="match status" value="1"/>
</dbReference>
<dbReference type="GO" id="GO:0046486">
    <property type="term" value="P:glycerolipid metabolic process"/>
    <property type="evidence" value="ECO:0007669"/>
    <property type="project" value="UniProtKB-ARBA"/>
</dbReference>
<keyword evidence="4" id="KW-0862">Zinc</keyword>
<sequence length="1251" mass="138731">MSESLYDGEPSPPPFFEDPTPESDCCDSCENGTAAAWMCVPCGGLSFCARCWGEQLPHKRTRATQTATGSRKPALLLVPHEKVTRSLYYRMTSIFNGYQQDGYNSAETHAWASGAKWFGIGERSDGYSFVSTNRLADIVDKGTTPECPEQFPSFVSFVGETGAGKSAVVAMLISYQRSLEGRKCDDYLPILGVPDSAEPTTGDVQLYPDPATHTKKVPILYADCEGLNGGDQTPKALENVSLSDIRLRGGRLKDIAWASVLGGGRKREQIATTLFPKLLYSFSDTVVFVTQQARKLESLASEFLIPWADRSAHKSLNQAIKPHLIIVINAVGIELEETGWDVGSATKTHMKNLDKARIDNDENLKPMADRVAAAGGGHIDSVGGLMKHYYSSVTVLRLPQTPYYGRMEMQVCELYNTIHANAAHSYSTRSELGVAVPGDRMERLFSAAFSHFSRTIDEPFDLLAEAWRMIPALEGIASCILQFILTFRRTSSSQQYSAFDSVKLLNALASVISSIVLLDAERKNVLGEARQLFRGRYVKYLSQAFNTFCGLWLPCTYQWKGYRCRNFKSTHTKGHQRDDGKVKIGPFQSDFAPATFFKTWVKDIEEGLVSAQGELALRLRGLDQLSRKAVAALVHRDRLIHILAVWMQDPSDFISHKLCLFCACQGNPEHPLPCGHVLCGACAETFHDGSVQKELLPEYSVRCPLHQTEQAVSMVALKPNNAGLRILCLDGGGIRGIVQLAMLRRIQNELGSSLRVQSFFDLVVGTSTGGITALRLFAQNKDLEDCVRDFKSLCSTAFTPRRLHRVPMVRNLAIARHGSVYRTEPLEKVLRNLFGEEAALFGAAQLQSGCQAKVAVASTESATGKLQPVVLSNYNRSNEDKSTRLPYEFLRNENAEHDLKIWEAARATSAAFPYFKSFLKQETGQDFLDGGFYNNCPAKIALSERQLIWNDVGDAHPDLVLSLGTGHKLVDADLPKTPARKATKRPLAIFARTWTMAGSLLEDQLECDRAWEDVVRQATDLCGKNRELVSRYVRLNVDIPDQVPRLDEVRRVEELEALVHAKAPEETREVAHRLIASCFLAVFKPMPAEKPGRSRRYKLQVHLGCRFSNGSHELKALGRFLKNLSARGSFRPSFQVEPDYDPKNANQHQTMVPILDATLDEMCGGVFAMSADVALGHPKATIRISISLQDNAYASHGDRYLSISGFPRLVNINNIEQESRSLRPREVGGSVYQNDAPPPPYSVGDLELPSR</sequence>
<evidence type="ECO:0000256" key="4">
    <source>
        <dbReference type="ARBA" id="ARBA00022833"/>
    </source>
</evidence>
<evidence type="ECO:0000256" key="8">
    <source>
        <dbReference type="PROSITE-ProRule" id="PRU01161"/>
    </source>
</evidence>
<dbReference type="CDD" id="cd19757">
    <property type="entry name" value="Bbox1"/>
    <property type="match status" value="1"/>
</dbReference>
<dbReference type="GO" id="GO:0016020">
    <property type="term" value="C:membrane"/>
    <property type="evidence" value="ECO:0007669"/>
    <property type="project" value="TreeGrafter"/>
</dbReference>
<feature type="active site" description="Nucleophile" evidence="8">
    <location>
        <position position="767"/>
    </location>
</feature>
<keyword evidence="3 8" id="KW-0378">Hydrolase</keyword>
<evidence type="ECO:0000313" key="12">
    <source>
        <dbReference type="EMBL" id="KAK4445124.1"/>
    </source>
</evidence>
<proteinExistence type="predicted"/>
<feature type="short sequence motif" description="GXGXXG" evidence="8">
    <location>
        <begin position="731"/>
        <end position="736"/>
    </location>
</feature>
<evidence type="ECO:0000256" key="2">
    <source>
        <dbReference type="ARBA" id="ARBA00022771"/>
    </source>
</evidence>
<accession>A0AAV9GAG2</accession>
<dbReference type="Proteomes" id="UP001321760">
    <property type="component" value="Unassembled WGS sequence"/>
</dbReference>
<feature type="region of interest" description="Disordered" evidence="9">
    <location>
        <begin position="1221"/>
        <end position="1251"/>
    </location>
</feature>
<gene>
    <name evidence="12" type="ORF">QBC34DRAFT_441867</name>
</gene>
<dbReference type="InterPro" id="IPR016035">
    <property type="entry name" value="Acyl_Trfase/lysoPLipase"/>
</dbReference>
<dbReference type="InterPro" id="IPR017907">
    <property type="entry name" value="Znf_RING_CS"/>
</dbReference>
<dbReference type="GO" id="GO:0008270">
    <property type="term" value="F:zinc ion binding"/>
    <property type="evidence" value="ECO:0007669"/>
    <property type="project" value="UniProtKB-KW"/>
</dbReference>
<keyword evidence="13" id="KW-1185">Reference proteome</keyword>
<feature type="active site" description="Proton acceptor" evidence="8">
    <location>
        <position position="929"/>
    </location>
</feature>
<comment type="caution">
    <text evidence="12">The sequence shown here is derived from an EMBL/GenBank/DDBJ whole genome shotgun (WGS) entry which is preliminary data.</text>
</comment>
<feature type="domain" description="RING-type" evidence="10">
    <location>
        <begin position="659"/>
        <end position="707"/>
    </location>
</feature>
<dbReference type="InterPro" id="IPR001841">
    <property type="entry name" value="Znf_RING"/>
</dbReference>
<dbReference type="InterPro" id="IPR002641">
    <property type="entry name" value="PNPLA_dom"/>
</dbReference>
<evidence type="ECO:0000256" key="9">
    <source>
        <dbReference type="SAM" id="MobiDB-lite"/>
    </source>
</evidence>
<name>A0AAV9GAG2_9PEZI</name>
<dbReference type="Gene3D" id="3.40.1090.10">
    <property type="entry name" value="Cytosolic phospholipase A2 catalytic domain"/>
    <property type="match status" value="1"/>
</dbReference>
<dbReference type="PROSITE" id="PS51635">
    <property type="entry name" value="PNPLA"/>
    <property type="match status" value="1"/>
</dbReference>
<keyword evidence="6 8" id="KW-0443">Lipid metabolism</keyword>
<dbReference type="AlphaFoldDB" id="A0AAV9GAG2"/>
<evidence type="ECO:0000256" key="6">
    <source>
        <dbReference type="ARBA" id="ARBA00023098"/>
    </source>
</evidence>
<feature type="domain" description="PNPLA" evidence="11">
    <location>
        <begin position="727"/>
        <end position="942"/>
    </location>
</feature>
<dbReference type="GO" id="GO:0016042">
    <property type="term" value="P:lipid catabolic process"/>
    <property type="evidence" value="ECO:0007669"/>
    <property type="project" value="UniProtKB-UniRule"/>
</dbReference>
<dbReference type="EMBL" id="MU865968">
    <property type="protein sequence ID" value="KAK4445124.1"/>
    <property type="molecule type" value="Genomic_DNA"/>
</dbReference>
<dbReference type="PROSITE" id="PS50089">
    <property type="entry name" value="ZF_RING_2"/>
    <property type="match status" value="1"/>
</dbReference>
<dbReference type="Pfam" id="PF01734">
    <property type="entry name" value="Patatin"/>
    <property type="match status" value="1"/>
</dbReference>
<evidence type="ECO:0000259" key="10">
    <source>
        <dbReference type="PROSITE" id="PS50089"/>
    </source>
</evidence>
<dbReference type="GO" id="GO:0047499">
    <property type="term" value="F:calcium-independent phospholipase A2 activity"/>
    <property type="evidence" value="ECO:0007669"/>
    <property type="project" value="TreeGrafter"/>
</dbReference>
<dbReference type="GO" id="GO:0019369">
    <property type="term" value="P:arachidonate metabolic process"/>
    <property type="evidence" value="ECO:0007669"/>
    <property type="project" value="TreeGrafter"/>
</dbReference>
<protein>
    <recommendedName>
        <fullName evidence="14">PNPLA domain-containing protein</fullName>
    </recommendedName>
</protein>
<feature type="short sequence motif" description="GXSXG" evidence="8">
    <location>
        <begin position="765"/>
        <end position="769"/>
    </location>
</feature>
<organism evidence="12 13">
    <name type="scientific">Podospora aff. communis PSN243</name>
    <dbReference type="NCBI Taxonomy" id="3040156"/>
    <lineage>
        <taxon>Eukaryota</taxon>
        <taxon>Fungi</taxon>
        <taxon>Dikarya</taxon>
        <taxon>Ascomycota</taxon>
        <taxon>Pezizomycotina</taxon>
        <taxon>Sordariomycetes</taxon>
        <taxon>Sordariomycetidae</taxon>
        <taxon>Sordariales</taxon>
        <taxon>Podosporaceae</taxon>
        <taxon>Podospora</taxon>
    </lineage>
</organism>
<dbReference type="PROSITE" id="PS00518">
    <property type="entry name" value="ZF_RING_1"/>
    <property type="match status" value="1"/>
</dbReference>
<evidence type="ECO:0000256" key="7">
    <source>
        <dbReference type="PROSITE-ProRule" id="PRU00175"/>
    </source>
</evidence>
<reference evidence="12" key="1">
    <citation type="journal article" date="2023" name="Mol. Phylogenet. Evol.">
        <title>Genome-scale phylogeny and comparative genomics of the fungal order Sordariales.</title>
        <authorList>
            <person name="Hensen N."/>
            <person name="Bonometti L."/>
            <person name="Westerberg I."/>
            <person name="Brannstrom I.O."/>
            <person name="Guillou S."/>
            <person name="Cros-Aarteil S."/>
            <person name="Calhoun S."/>
            <person name="Haridas S."/>
            <person name="Kuo A."/>
            <person name="Mondo S."/>
            <person name="Pangilinan J."/>
            <person name="Riley R."/>
            <person name="LaButti K."/>
            <person name="Andreopoulos B."/>
            <person name="Lipzen A."/>
            <person name="Chen C."/>
            <person name="Yan M."/>
            <person name="Daum C."/>
            <person name="Ng V."/>
            <person name="Clum A."/>
            <person name="Steindorff A."/>
            <person name="Ohm R.A."/>
            <person name="Martin F."/>
            <person name="Silar P."/>
            <person name="Natvig D.O."/>
            <person name="Lalanne C."/>
            <person name="Gautier V."/>
            <person name="Ament-Velasquez S.L."/>
            <person name="Kruys A."/>
            <person name="Hutchinson M.I."/>
            <person name="Powell A.J."/>
            <person name="Barry K."/>
            <person name="Miller A.N."/>
            <person name="Grigoriev I.V."/>
            <person name="Debuchy R."/>
            <person name="Gladieux P."/>
            <person name="Hiltunen Thoren M."/>
            <person name="Johannesson H."/>
        </authorList>
    </citation>
    <scope>NUCLEOTIDE SEQUENCE</scope>
    <source>
        <strain evidence="12">PSN243</strain>
    </source>
</reference>
<dbReference type="PANTHER" id="PTHR24185">
    <property type="entry name" value="CALCIUM-INDEPENDENT PHOSPHOLIPASE A2-GAMMA"/>
    <property type="match status" value="1"/>
</dbReference>
<keyword evidence="5 8" id="KW-0442">Lipid degradation</keyword>
<evidence type="ECO:0000256" key="5">
    <source>
        <dbReference type="ARBA" id="ARBA00022963"/>
    </source>
</evidence>
<keyword evidence="2 7" id="KW-0863">Zinc-finger</keyword>
<evidence type="ECO:0000313" key="13">
    <source>
        <dbReference type="Proteomes" id="UP001321760"/>
    </source>
</evidence>
<dbReference type="CDD" id="cd16449">
    <property type="entry name" value="RING-HC"/>
    <property type="match status" value="1"/>
</dbReference>
<evidence type="ECO:0000256" key="3">
    <source>
        <dbReference type="ARBA" id="ARBA00022801"/>
    </source>
</evidence>
<evidence type="ECO:0000256" key="1">
    <source>
        <dbReference type="ARBA" id="ARBA00022723"/>
    </source>
</evidence>
<feature type="short sequence motif" description="DGA/G" evidence="8">
    <location>
        <begin position="929"/>
        <end position="931"/>
    </location>
</feature>
<evidence type="ECO:0008006" key="14">
    <source>
        <dbReference type="Google" id="ProtNLM"/>
    </source>
</evidence>
<dbReference type="CDD" id="cd07199">
    <property type="entry name" value="Pat17_PNPLA8_PNPLA9_like"/>
    <property type="match status" value="1"/>
</dbReference>
<dbReference type="SUPFAM" id="SSF52151">
    <property type="entry name" value="FabD/lysophospholipase-like"/>
    <property type="match status" value="1"/>
</dbReference>